<dbReference type="SUPFAM" id="SSF56219">
    <property type="entry name" value="DNase I-like"/>
    <property type="match status" value="1"/>
</dbReference>
<evidence type="ECO:0000313" key="4">
    <source>
        <dbReference type="Proteomes" id="UP001172673"/>
    </source>
</evidence>
<evidence type="ECO:0000313" key="3">
    <source>
        <dbReference type="EMBL" id="KAJ9612089.1"/>
    </source>
</evidence>
<sequence>MGSKAHEESYLSPQPWHSGNPWGSSSKLPLPGAYPPSPEPRSPGGVQSAPQSLSAAVKARKSDYIRKKSLKIKVGTWNVAAISGTENDLGAWFVKGYGINGLSQDLSGLSTDDNDEDDSDSDINIESVEAQEARVARTRKGTTVPLNDTSGEAHHEQIDLYVLGLQEVIDVTSMTEAFKPYTDPNPAKKWKRALRRALPKGYKKVANEQLFGLLILVFASPELAPSITSVSATSVGTGLMGYFGNKGAVSVRLLIGETTKLCFVNCHLAAGADQTALARRIWDTNQILERTHFSPIVDGEVAETRQEKIGDEDFAFWFGDLNYRLDDIPGEDVRRLLLLHTQNEYDVLNKSKRRIDSELGHLDADAVVPAPAADQHYEYNDAERPANESTAEPPLDPKNDPASLLTTLHSLLAHDQLRAQQRLGKAFHEGWREGNIDFLPTYKYDVGSVGMFDSGEKKRSPSWCDRILYRTRRDLEMSKEKIKQREAARKKDEAMKARGIDQATDEHEVMFDYDPDTDGLAYGDDYDEDEEVQQTLHDAELVQSHEDYGDMIEIKSYLSHQRILSSDHKPLDAVFTLVYDAVIPELRAQVQQEVAKQLDRAENESRPAITLVVDHHSEDPVPNADGAADVNVVHFGDVRYGVKKTMSVTIANTGQTATTFSFVERPSEEGEGARVVPKWLELSIESGSVYSSTNAEHKGTYETVLSPGETTVIEFTIDVREPELVHSLNEGDAELEDVLVLRVENGRDHFITVQGSWLQSVFCRTLDGLVLAPEGGVRQWTTTSEDKATKLTSYFSAKVHHSAPKELYTLTEIIPLYIERSVAEWEMVHEREKPPWQYEAGGSSWPFCPETWTFHEGEERSELLAGVREALDTGGLLDGNFDPDVPTIVRLEVLAETLTFFLQSLRDGIVPTETWIEIEKWLASTEKAKVHHTSQDIQDMVMDALSPNPVHSVSLTFITFLLTRIVNEMVTSGAPAPASATPTAPSSTSQKTSRRSRESTLSSESGSTPSMQSQDAPSKRSLFPALRRNRTRSISSASATTETGDEAAKALTERRKKLVIAYVEVFAPIVFRTENETKLKERDKKALEARKRRILEAFLDEK</sequence>
<proteinExistence type="predicted"/>
<dbReference type="GO" id="GO:0046856">
    <property type="term" value="P:phosphatidylinositol dephosphorylation"/>
    <property type="evidence" value="ECO:0007669"/>
    <property type="project" value="InterPro"/>
</dbReference>
<reference evidence="3" key="1">
    <citation type="submission" date="2022-10" db="EMBL/GenBank/DDBJ databases">
        <title>Culturing micro-colonial fungi from biological soil crusts in the Mojave desert and describing Neophaeococcomyces mojavensis, and introducing the new genera and species Taxawa tesnikishii.</title>
        <authorList>
            <person name="Kurbessoian T."/>
            <person name="Stajich J.E."/>
        </authorList>
    </citation>
    <scope>NUCLEOTIDE SEQUENCE</scope>
    <source>
        <strain evidence="3">TK_41</strain>
    </source>
</reference>
<dbReference type="GO" id="GO:0004439">
    <property type="term" value="F:phosphatidylinositol-4,5-bisphosphate 5-phosphatase activity"/>
    <property type="evidence" value="ECO:0007669"/>
    <property type="project" value="TreeGrafter"/>
</dbReference>
<name>A0AA38XER1_9EURO</name>
<accession>A0AA38XER1</accession>
<dbReference type="PANTHER" id="PTHR11200:SF300">
    <property type="entry name" value="TYPE II INOSITOL 1,4,5-TRISPHOSPHATE 5-PHOSPHATASE"/>
    <property type="match status" value="1"/>
</dbReference>
<dbReference type="InterPro" id="IPR000300">
    <property type="entry name" value="IPPc"/>
</dbReference>
<dbReference type="InterPro" id="IPR046985">
    <property type="entry name" value="IP5"/>
</dbReference>
<dbReference type="InterPro" id="IPR036691">
    <property type="entry name" value="Endo/exonu/phosph_ase_sf"/>
</dbReference>
<dbReference type="Gene3D" id="2.60.40.10">
    <property type="entry name" value="Immunoglobulins"/>
    <property type="match status" value="1"/>
</dbReference>
<dbReference type="SMART" id="SM00128">
    <property type="entry name" value="IPPc"/>
    <property type="match status" value="1"/>
</dbReference>
<dbReference type="InterPro" id="IPR048869">
    <property type="entry name" value="OCRL-1_2_ASH"/>
</dbReference>
<feature type="compositionally biased region" description="Pro residues" evidence="1">
    <location>
        <begin position="32"/>
        <end position="41"/>
    </location>
</feature>
<feature type="domain" description="Inositol polyphosphate-related phosphatase" evidence="2">
    <location>
        <begin position="68"/>
        <end position="510"/>
    </location>
</feature>
<feature type="region of interest" description="Disordered" evidence="1">
    <location>
        <begin position="380"/>
        <end position="399"/>
    </location>
</feature>
<feature type="region of interest" description="Disordered" evidence="1">
    <location>
        <begin position="973"/>
        <end position="1046"/>
    </location>
</feature>
<dbReference type="AlphaFoldDB" id="A0AA38XER1"/>
<dbReference type="Gene3D" id="3.60.10.10">
    <property type="entry name" value="Endonuclease/exonuclease/phosphatase"/>
    <property type="match status" value="1"/>
</dbReference>
<evidence type="ECO:0000256" key="1">
    <source>
        <dbReference type="SAM" id="MobiDB-lite"/>
    </source>
</evidence>
<dbReference type="Proteomes" id="UP001172673">
    <property type="component" value="Unassembled WGS sequence"/>
</dbReference>
<dbReference type="PANTHER" id="PTHR11200">
    <property type="entry name" value="INOSITOL 5-PHOSPHATASE"/>
    <property type="match status" value="1"/>
</dbReference>
<dbReference type="EMBL" id="JAPDRK010000005">
    <property type="protein sequence ID" value="KAJ9612089.1"/>
    <property type="molecule type" value="Genomic_DNA"/>
</dbReference>
<dbReference type="InterPro" id="IPR013783">
    <property type="entry name" value="Ig-like_fold"/>
</dbReference>
<dbReference type="Pfam" id="PF21310">
    <property type="entry name" value="OCRL-like_ASH"/>
    <property type="match status" value="1"/>
</dbReference>
<comment type="caution">
    <text evidence="3">The sequence shown here is derived from an EMBL/GenBank/DDBJ whole genome shotgun (WGS) entry which is preliminary data.</text>
</comment>
<feature type="compositionally biased region" description="Low complexity" evidence="1">
    <location>
        <begin position="1032"/>
        <end position="1042"/>
    </location>
</feature>
<protein>
    <recommendedName>
        <fullName evidence="2">Inositol polyphosphate-related phosphatase domain-containing protein</fullName>
    </recommendedName>
</protein>
<evidence type="ECO:0000259" key="2">
    <source>
        <dbReference type="SMART" id="SM00128"/>
    </source>
</evidence>
<organism evidence="3 4">
    <name type="scientific">Cladophialophora chaetospira</name>
    <dbReference type="NCBI Taxonomy" id="386627"/>
    <lineage>
        <taxon>Eukaryota</taxon>
        <taxon>Fungi</taxon>
        <taxon>Dikarya</taxon>
        <taxon>Ascomycota</taxon>
        <taxon>Pezizomycotina</taxon>
        <taxon>Eurotiomycetes</taxon>
        <taxon>Chaetothyriomycetidae</taxon>
        <taxon>Chaetothyriales</taxon>
        <taxon>Herpotrichiellaceae</taxon>
        <taxon>Cladophialophora</taxon>
    </lineage>
</organism>
<keyword evidence="4" id="KW-1185">Reference proteome</keyword>
<feature type="compositionally biased region" description="Low complexity" evidence="1">
    <location>
        <begin position="999"/>
        <end position="1010"/>
    </location>
</feature>
<feature type="compositionally biased region" description="Polar residues" evidence="1">
    <location>
        <begin position="11"/>
        <end position="27"/>
    </location>
</feature>
<feature type="compositionally biased region" description="Low complexity" evidence="1">
    <location>
        <begin position="973"/>
        <end position="991"/>
    </location>
</feature>
<feature type="region of interest" description="Disordered" evidence="1">
    <location>
        <begin position="1"/>
        <end position="54"/>
    </location>
</feature>
<gene>
    <name evidence="3" type="ORF">H2200_003684</name>
</gene>
<dbReference type="Pfam" id="PF22669">
    <property type="entry name" value="Exo_endo_phos2"/>
    <property type="match status" value="2"/>
</dbReference>